<proteinExistence type="inferred from homology"/>
<keyword evidence="4" id="KW-1185">Reference proteome</keyword>
<comment type="similarity">
    <text evidence="1">Belongs to the YciI family.</text>
</comment>
<dbReference type="RefSeq" id="WP_379901611.1">
    <property type="nucleotide sequence ID" value="NZ_JBHRTR010000028.1"/>
</dbReference>
<dbReference type="Pfam" id="PF03795">
    <property type="entry name" value="YCII"/>
    <property type="match status" value="1"/>
</dbReference>
<dbReference type="PANTHER" id="PTHR37828:SF1">
    <property type="entry name" value="YCII-RELATED DOMAIN-CONTAINING PROTEIN"/>
    <property type="match status" value="1"/>
</dbReference>
<dbReference type="Gene3D" id="3.30.70.1060">
    <property type="entry name" value="Dimeric alpha+beta barrel"/>
    <property type="match status" value="1"/>
</dbReference>
<evidence type="ECO:0000259" key="2">
    <source>
        <dbReference type="Pfam" id="PF03795"/>
    </source>
</evidence>
<sequence>MFFVTLTFGANRQTAAQHMDGHKAWLKRGFDDGVFLVAGSLAPGEGDDGGGGIVAHGLSRTDLERRVAEDPFVAEGVVRPRIVELAPARADDRLAFLLS</sequence>
<reference evidence="4" key="1">
    <citation type="journal article" date="2019" name="Int. J. Syst. Evol. Microbiol.">
        <title>The Global Catalogue of Microorganisms (GCM) 10K type strain sequencing project: providing services to taxonomists for standard genome sequencing and annotation.</title>
        <authorList>
            <consortium name="The Broad Institute Genomics Platform"/>
            <consortium name="The Broad Institute Genome Sequencing Center for Infectious Disease"/>
            <person name="Wu L."/>
            <person name="Ma J."/>
        </authorList>
    </citation>
    <scope>NUCLEOTIDE SEQUENCE [LARGE SCALE GENOMIC DNA]</scope>
    <source>
        <strain evidence="4">KCTC 42964</strain>
    </source>
</reference>
<evidence type="ECO:0000313" key="3">
    <source>
        <dbReference type="EMBL" id="MFC3228470.1"/>
    </source>
</evidence>
<feature type="domain" description="YCII-related" evidence="2">
    <location>
        <begin position="1"/>
        <end position="83"/>
    </location>
</feature>
<dbReference type="EMBL" id="JBHRTR010000028">
    <property type="protein sequence ID" value="MFC3228470.1"/>
    <property type="molecule type" value="Genomic_DNA"/>
</dbReference>
<dbReference type="InterPro" id="IPR005545">
    <property type="entry name" value="YCII"/>
</dbReference>
<organism evidence="3 4">
    <name type="scientific">Marinibaculum pumilum</name>
    <dbReference type="NCBI Taxonomy" id="1766165"/>
    <lineage>
        <taxon>Bacteria</taxon>
        <taxon>Pseudomonadati</taxon>
        <taxon>Pseudomonadota</taxon>
        <taxon>Alphaproteobacteria</taxon>
        <taxon>Rhodospirillales</taxon>
        <taxon>Rhodospirillaceae</taxon>
        <taxon>Marinibaculum</taxon>
    </lineage>
</organism>
<evidence type="ECO:0000256" key="1">
    <source>
        <dbReference type="ARBA" id="ARBA00007689"/>
    </source>
</evidence>
<dbReference type="PANTHER" id="PTHR37828">
    <property type="entry name" value="GSR2449 PROTEIN"/>
    <property type="match status" value="1"/>
</dbReference>
<gene>
    <name evidence="3" type="ORF">ACFOGJ_14595</name>
</gene>
<dbReference type="Proteomes" id="UP001595528">
    <property type="component" value="Unassembled WGS sequence"/>
</dbReference>
<protein>
    <submittedName>
        <fullName evidence="3">YciI family protein</fullName>
    </submittedName>
</protein>
<comment type="caution">
    <text evidence="3">The sequence shown here is derived from an EMBL/GenBank/DDBJ whole genome shotgun (WGS) entry which is preliminary data.</text>
</comment>
<dbReference type="SUPFAM" id="SSF54909">
    <property type="entry name" value="Dimeric alpha+beta barrel"/>
    <property type="match status" value="1"/>
</dbReference>
<dbReference type="InterPro" id="IPR011008">
    <property type="entry name" value="Dimeric_a/b-barrel"/>
</dbReference>
<evidence type="ECO:0000313" key="4">
    <source>
        <dbReference type="Proteomes" id="UP001595528"/>
    </source>
</evidence>
<name>A0ABV7L1I9_9PROT</name>
<accession>A0ABV7L1I9</accession>